<keyword evidence="5" id="KW-1185">Reference proteome</keyword>
<organism evidence="4 5">
    <name type="scientific">Arachis hypogaea</name>
    <name type="common">Peanut</name>
    <dbReference type="NCBI Taxonomy" id="3818"/>
    <lineage>
        <taxon>Eukaryota</taxon>
        <taxon>Viridiplantae</taxon>
        <taxon>Streptophyta</taxon>
        <taxon>Embryophyta</taxon>
        <taxon>Tracheophyta</taxon>
        <taxon>Spermatophyta</taxon>
        <taxon>Magnoliopsida</taxon>
        <taxon>eudicotyledons</taxon>
        <taxon>Gunneridae</taxon>
        <taxon>Pentapetalae</taxon>
        <taxon>rosids</taxon>
        <taxon>fabids</taxon>
        <taxon>Fabales</taxon>
        <taxon>Fabaceae</taxon>
        <taxon>Papilionoideae</taxon>
        <taxon>50 kb inversion clade</taxon>
        <taxon>dalbergioids sensu lato</taxon>
        <taxon>Dalbergieae</taxon>
        <taxon>Pterocarpus clade</taxon>
        <taxon>Arachis</taxon>
    </lineage>
</organism>
<dbReference type="GO" id="GO:0005524">
    <property type="term" value="F:ATP binding"/>
    <property type="evidence" value="ECO:0007669"/>
    <property type="project" value="InterPro"/>
</dbReference>
<dbReference type="Pfam" id="PF03109">
    <property type="entry name" value="ABC1"/>
    <property type="match status" value="1"/>
</dbReference>
<dbReference type="InterPro" id="IPR000719">
    <property type="entry name" value="Prot_kinase_dom"/>
</dbReference>
<sequence length="845" mass="93366">MDAASTLVSCRIDSFPRRRSLSHHHHSPSWSSKLRPLRLHSNRVFVVSAEAKQNITAQSTTINDSSSRSPPLSSAVNGSSSRFTSTGSTVNGGSKRIGDVSKEIKRMRAQMEEDEQLATLMRGLRGQNLKDSLFAADDVELRLVEVDESSEFLPLVYDPPSISAYWGKRPRAVATRIVQLLSVAGGFLSRIASDVIKKKVKENEVARAIELREIVTSLGPAYIKLGQALSIRPDILSPVAMTELQKLCDKVSLLLSLPLLYFTILHNPSLCLFSFLMGLWGNSVNVKVPSFPDDIAMALIEEELGQPWQNIYSELSTSPIAAASLGQVYKGRLKENGDLVAVKVQRPFVLETVTIDLFIIRKLGLALRKFPQVSIDVVGLVDEWAARFFEELDYVNEGENGNRFAEMMRKDLPQVVIPRTYNKYTSRRVLTTEWIDGEKLSQSTESDVGELVNVGVICYLKQLLDTGFFHADPHPGNLIRTPDGKLAILDFGLVTKLTDDQKYGMIEAISHLIHRDYPAIVKDFVKLGFIPDGVNLEPILPVLAKVFDQALEGGGAKNINFQELASDLAQITFDYPFRIPPYFALIIRAIGVLEGIALVGNSDFAIVDEAYPYIAQRLLTDESPRLRNALRYTIYGKSGVFDAERFIDVMQAFENFITAAKSGGGESLNGEMAELGVLTSQSQFLLPGFQSAIPQSQQPLQTRAALAFLLSDRGNFFREFLLDEIVKGIDALTREQLVRIISPLGFQNAAPVFSMVPTIGPFKTTALIPTITEEDEVILNNVQKVVEFLTAGSSLSRTSGQVLNVPQIIQDLLPVLPGISAKVLPEIVSRLSSRVLARVIRDSFL</sequence>
<dbReference type="Proteomes" id="UP000289738">
    <property type="component" value="Chromosome A06"/>
</dbReference>
<dbReference type="AlphaFoldDB" id="A0A445CT87"/>
<dbReference type="GO" id="GO:0004672">
    <property type="term" value="F:protein kinase activity"/>
    <property type="evidence" value="ECO:0007669"/>
    <property type="project" value="InterPro"/>
</dbReference>
<evidence type="ECO:0000256" key="1">
    <source>
        <dbReference type="ARBA" id="ARBA00009670"/>
    </source>
</evidence>
<dbReference type="PANTHER" id="PTHR10566">
    <property type="entry name" value="CHAPERONE-ACTIVITY OF BC1 COMPLEX CABC1 -RELATED"/>
    <property type="match status" value="1"/>
</dbReference>
<comment type="similarity">
    <text evidence="1">Belongs to the protein kinase superfamily. ADCK protein kinase family.</text>
</comment>
<evidence type="ECO:0000313" key="4">
    <source>
        <dbReference type="EMBL" id="RYR54128.1"/>
    </source>
</evidence>
<evidence type="ECO:0000256" key="2">
    <source>
        <dbReference type="SAM" id="MobiDB-lite"/>
    </source>
</evidence>
<name>A0A445CT87_ARAHY</name>
<feature type="region of interest" description="Disordered" evidence="2">
    <location>
        <begin position="57"/>
        <end position="100"/>
    </location>
</feature>
<accession>A0A445CT87</accession>
<dbReference type="SUPFAM" id="SSF56112">
    <property type="entry name" value="Protein kinase-like (PK-like)"/>
    <property type="match status" value="1"/>
</dbReference>
<dbReference type="STRING" id="3818.A0A445CT87"/>
<dbReference type="EMBL" id="SDMP01000006">
    <property type="protein sequence ID" value="RYR54128.1"/>
    <property type="molecule type" value="Genomic_DNA"/>
</dbReference>
<proteinExistence type="inferred from homology"/>
<evidence type="ECO:0000313" key="5">
    <source>
        <dbReference type="Proteomes" id="UP000289738"/>
    </source>
</evidence>
<dbReference type="Gene3D" id="1.10.510.10">
    <property type="entry name" value="Transferase(Phosphotransferase) domain 1"/>
    <property type="match status" value="1"/>
</dbReference>
<comment type="caution">
    <text evidence="4">The sequence shown here is derived from an EMBL/GenBank/DDBJ whole genome shotgun (WGS) entry which is preliminary data.</text>
</comment>
<dbReference type="GO" id="GO:0009507">
    <property type="term" value="C:chloroplast"/>
    <property type="evidence" value="ECO:0007669"/>
    <property type="project" value="TreeGrafter"/>
</dbReference>
<feature type="domain" description="Protein kinase" evidence="3">
    <location>
        <begin position="314"/>
        <end position="647"/>
    </location>
</feature>
<dbReference type="PROSITE" id="PS50011">
    <property type="entry name" value="PROTEIN_KINASE_DOM"/>
    <property type="match status" value="1"/>
</dbReference>
<reference evidence="4 5" key="1">
    <citation type="submission" date="2019-01" db="EMBL/GenBank/DDBJ databases">
        <title>Sequencing of cultivated peanut Arachis hypogaea provides insights into genome evolution and oil improvement.</title>
        <authorList>
            <person name="Chen X."/>
        </authorList>
    </citation>
    <scope>NUCLEOTIDE SEQUENCE [LARGE SCALE GENOMIC DNA]</scope>
    <source>
        <strain evidence="5">cv. Fuhuasheng</strain>
        <tissue evidence="4">Leaves</tissue>
    </source>
</reference>
<gene>
    <name evidence="4" type="ORF">Ahy_A06g029386</name>
</gene>
<dbReference type="InterPro" id="IPR004147">
    <property type="entry name" value="ABC1_dom"/>
</dbReference>
<dbReference type="CDD" id="cd05121">
    <property type="entry name" value="ABC1_ADCK3-like"/>
    <property type="match status" value="1"/>
</dbReference>
<protein>
    <recommendedName>
        <fullName evidence="3">Protein kinase domain-containing protein</fullName>
    </recommendedName>
</protein>
<dbReference type="InterPro" id="IPR050154">
    <property type="entry name" value="UbiB_kinase"/>
</dbReference>
<dbReference type="PANTHER" id="PTHR10566:SF117">
    <property type="entry name" value="UNUSUAL PROTEIN KINASE-RELATED"/>
    <property type="match status" value="1"/>
</dbReference>
<evidence type="ECO:0000259" key="3">
    <source>
        <dbReference type="PROSITE" id="PS50011"/>
    </source>
</evidence>
<dbReference type="InterPro" id="IPR011009">
    <property type="entry name" value="Kinase-like_dom_sf"/>
</dbReference>
<feature type="compositionally biased region" description="Low complexity" evidence="2">
    <location>
        <begin position="65"/>
        <end position="89"/>
    </location>
</feature>